<feature type="transmembrane region" description="Helical" evidence="8">
    <location>
        <begin position="387"/>
        <end position="408"/>
    </location>
</feature>
<keyword evidence="3 8" id="KW-0812">Transmembrane</keyword>
<dbReference type="Pfam" id="PF06738">
    <property type="entry name" value="ThrE"/>
    <property type="match status" value="1"/>
</dbReference>
<feature type="transmembrane region" description="Helical" evidence="8">
    <location>
        <begin position="312"/>
        <end position="329"/>
    </location>
</feature>
<evidence type="ECO:0000256" key="7">
    <source>
        <dbReference type="SAM" id="MobiDB-lite"/>
    </source>
</evidence>
<gene>
    <name evidence="11" type="ORF">AK37_09574</name>
</gene>
<feature type="transmembrane region" description="Helical" evidence="8">
    <location>
        <begin position="360"/>
        <end position="380"/>
    </location>
</feature>
<dbReference type="InterPro" id="IPR024528">
    <property type="entry name" value="ThrE_2"/>
</dbReference>
<organism evidence="11 12">
    <name type="scientific">Rhodococcus pyridinivorans AK37</name>
    <dbReference type="NCBI Taxonomy" id="1114960"/>
    <lineage>
        <taxon>Bacteria</taxon>
        <taxon>Bacillati</taxon>
        <taxon>Actinomycetota</taxon>
        <taxon>Actinomycetes</taxon>
        <taxon>Mycobacteriales</taxon>
        <taxon>Nocardiaceae</taxon>
        <taxon>Rhodococcus</taxon>
    </lineage>
</organism>
<dbReference type="PATRIC" id="fig|1114960.4.peg.1936"/>
<dbReference type="GO" id="GO:0015744">
    <property type="term" value="P:succinate transport"/>
    <property type="evidence" value="ECO:0007669"/>
    <property type="project" value="TreeGrafter"/>
</dbReference>
<protein>
    <submittedName>
        <fullName evidence="11">Threonine export protein</fullName>
    </submittedName>
</protein>
<feature type="compositionally biased region" description="Basic residues" evidence="7">
    <location>
        <begin position="573"/>
        <end position="584"/>
    </location>
</feature>
<feature type="transmembrane region" description="Helical" evidence="8">
    <location>
        <begin position="236"/>
        <end position="259"/>
    </location>
</feature>
<feature type="transmembrane region" description="Helical" evidence="8">
    <location>
        <begin position="271"/>
        <end position="292"/>
    </location>
</feature>
<evidence type="ECO:0000256" key="2">
    <source>
        <dbReference type="ARBA" id="ARBA00022475"/>
    </source>
</evidence>
<accession>H0JQJ0</accession>
<feature type="transmembrane region" description="Helical" evidence="8">
    <location>
        <begin position="159"/>
        <end position="189"/>
    </location>
</feature>
<evidence type="ECO:0000256" key="8">
    <source>
        <dbReference type="SAM" id="Phobius"/>
    </source>
</evidence>
<evidence type="ECO:0000259" key="10">
    <source>
        <dbReference type="Pfam" id="PF12821"/>
    </source>
</evidence>
<keyword evidence="5 8" id="KW-0472">Membrane</keyword>
<dbReference type="PANTHER" id="PTHR34390">
    <property type="entry name" value="UPF0442 PROTEIN YJJB-RELATED"/>
    <property type="match status" value="1"/>
</dbReference>
<dbReference type="Pfam" id="PF12821">
    <property type="entry name" value="ThrE_2"/>
    <property type="match status" value="1"/>
</dbReference>
<dbReference type="GO" id="GO:0022857">
    <property type="term" value="F:transmembrane transporter activity"/>
    <property type="evidence" value="ECO:0007669"/>
    <property type="project" value="InterPro"/>
</dbReference>
<feature type="domain" description="Threonine/serine exporter-like N-terminal" evidence="9">
    <location>
        <begin position="45"/>
        <end position="290"/>
    </location>
</feature>
<proteinExistence type="inferred from homology"/>
<keyword evidence="4 8" id="KW-1133">Transmembrane helix</keyword>
<dbReference type="Proteomes" id="UP000005064">
    <property type="component" value="Unassembled WGS sequence"/>
</dbReference>
<comment type="caution">
    <text evidence="11">The sequence shown here is derived from an EMBL/GenBank/DDBJ whole genome shotgun (WGS) entry which is preliminary data.</text>
</comment>
<evidence type="ECO:0000256" key="3">
    <source>
        <dbReference type="ARBA" id="ARBA00022692"/>
    </source>
</evidence>
<name>H0JQJ0_9NOCA</name>
<comment type="similarity">
    <text evidence="6">Belongs to the ThrE exporter (TC 2.A.79) family.</text>
</comment>
<feature type="domain" description="Threonine/Serine exporter ThrE" evidence="10">
    <location>
        <begin position="318"/>
        <end position="440"/>
    </location>
</feature>
<evidence type="ECO:0000256" key="1">
    <source>
        <dbReference type="ARBA" id="ARBA00004651"/>
    </source>
</evidence>
<comment type="subcellular location">
    <subcellularLocation>
        <location evidence="1">Cell membrane</location>
        <topology evidence="1">Multi-pass membrane protein</topology>
    </subcellularLocation>
</comment>
<dbReference type="PANTHER" id="PTHR34390:SF2">
    <property type="entry name" value="SUCCINATE TRANSPORTER SUBUNIT YJJP-RELATED"/>
    <property type="match status" value="1"/>
</dbReference>
<evidence type="ECO:0000313" key="11">
    <source>
        <dbReference type="EMBL" id="EHK84097.1"/>
    </source>
</evidence>
<dbReference type="AlphaFoldDB" id="H0JQJ0"/>
<dbReference type="EMBL" id="AHBW01000037">
    <property type="protein sequence ID" value="EHK84097.1"/>
    <property type="molecule type" value="Genomic_DNA"/>
</dbReference>
<evidence type="ECO:0000256" key="6">
    <source>
        <dbReference type="ARBA" id="ARBA00034125"/>
    </source>
</evidence>
<evidence type="ECO:0000256" key="4">
    <source>
        <dbReference type="ARBA" id="ARBA00022989"/>
    </source>
</evidence>
<dbReference type="GO" id="GO:0005886">
    <property type="term" value="C:plasma membrane"/>
    <property type="evidence" value="ECO:0007669"/>
    <property type="project" value="UniProtKB-SubCell"/>
</dbReference>
<feature type="region of interest" description="Disordered" evidence="7">
    <location>
        <begin position="538"/>
        <end position="584"/>
    </location>
</feature>
<dbReference type="InterPro" id="IPR050539">
    <property type="entry name" value="ThrE_Dicarb/AminoAcid_Exp"/>
</dbReference>
<feature type="compositionally biased region" description="Polar residues" evidence="7">
    <location>
        <begin position="555"/>
        <end position="571"/>
    </location>
</feature>
<evidence type="ECO:0000259" key="9">
    <source>
        <dbReference type="Pfam" id="PF06738"/>
    </source>
</evidence>
<sequence>MSRFDDFLDRVLGTRRATIDAVTEAPAPLQPIDLTDDAVVAEALDVAVRVGEVLLASGTGAIDTAEQVRFVAATYGLAQCDVDVTYNSIVLSAYRGPTMPPSSTMRVVHYRSMDFTRLAAVDRLTRRVRRDAISPAQAHEELLAITTKAHPYNRWVATIAWSAMAASISVLLGGDALVALVAFGSTFVIDRVNRKLNAAGLPFFFQHLVGGIVATAPAITLYGIRETIGIEVSPGLIIAAGVTVLLSGLSLVGSVQDAITGAPITASARFFEVLMMTGGIVAGVATTLRVASVFGAELPLISYEALPDLTQLPTKILAGAAAALFYAVACYAERRALTVAALAGATGSLGYQLALGLSLGPIISSALAATVIGFAGGLMARRALTPPLVVAVAGITPLLPGLALYRGLYAMLRNQMATGMTALFSAFGIGCALAAGVTLGEWLARRTRNPRGVLRVGALRRPQLRRIPRIRLDKNRPVWRPAPGPATGPIPMGSLHTGPIPTAPATGPIATGPIATGPIATGPITTGPIATGPIPTGPIASGPLATGPIPLDPHGSSSGREAGSSVQTTRATLRFRRGRDSRRI</sequence>
<keyword evidence="2" id="KW-1003">Cell membrane</keyword>
<reference evidence="11 12" key="1">
    <citation type="submission" date="2011-12" db="EMBL/GenBank/DDBJ databases">
        <authorList>
            <person name="Kriszt B."/>
            <person name="Tancsics A."/>
            <person name="Cserhati M."/>
            <person name="Toth A."/>
            <person name="Nagy I."/>
            <person name="Horvath B."/>
            <person name="Tamura T."/>
            <person name="Kukolya J."/>
            <person name="Szoboszlay S."/>
        </authorList>
    </citation>
    <scope>NUCLEOTIDE SEQUENCE [LARGE SCALE GENOMIC DNA]</scope>
    <source>
        <strain evidence="11 12">AK37</strain>
    </source>
</reference>
<evidence type="ECO:0000256" key="5">
    <source>
        <dbReference type="ARBA" id="ARBA00023136"/>
    </source>
</evidence>
<feature type="transmembrane region" description="Helical" evidence="8">
    <location>
        <begin position="201"/>
        <end position="224"/>
    </location>
</feature>
<dbReference type="InterPro" id="IPR010619">
    <property type="entry name" value="ThrE-like_N"/>
</dbReference>
<evidence type="ECO:0000313" key="12">
    <source>
        <dbReference type="Proteomes" id="UP000005064"/>
    </source>
</evidence>
<feature type="transmembrane region" description="Helical" evidence="8">
    <location>
        <begin position="420"/>
        <end position="444"/>
    </location>
</feature>